<gene>
    <name evidence="3" type="ORF">K432DRAFT_417863</name>
</gene>
<dbReference type="Proteomes" id="UP000250266">
    <property type="component" value="Unassembled WGS sequence"/>
</dbReference>
<reference evidence="3 4" key="1">
    <citation type="journal article" date="2016" name="Nat. Commun.">
        <title>Ectomycorrhizal ecology is imprinted in the genome of the dominant symbiotic fungus Cenococcum geophilum.</title>
        <authorList>
            <consortium name="DOE Joint Genome Institute"/>
            <person name="Peter M."/>
            <person name="Kohler A."/>
            <person name="Ohm R.A."/>
            <person name="Kuo A."/>
            <person name="Krutzmann J."/>
            <person name="Morin E."/>
            <person name="Arend M."/>
            <person name="Barry K.W."/>
            <person name="Binder M."/>
            <person name="Choi C."/>
            <person name="Clum A."/>
            <person name="Copeland A."/>
            <person name="Grisel N."/>
            <person name="Haridas S."/>
            <person name="Kipfer T."/>
            <person name="LaButti K."/>
            <person name="Lindquist E."/>
            <person name="Lipzen A."/>
            <person name="Maire R."/>
            <person name="Meier B."/>
            <person name="Mihaltcheva S."/>
            <person name="Molinier V."/>
            <person name="Murat C."/>
            <person name="Poggeler S."/>
            <person name="Quandt C.A."/>
            <person name="Sperisen C."/>
            <person name="Tritt A."/>
            <person name="Tisserant E."/>
            <person name="Crous P.W."/>
            <person name="Henrissat B."/>
            <person name="Nehls U."/>
            <person name="Egli S."/>
            <person name="Spatafora J.W."/>
            <person name="Grigoriev I.V."/>
            <person name="Martin F.M."/>
        </authorList>
    </citation>
    <scope>NUCLEOTIDE SEQUENCE [LARGE SCALE GENOMIC DNA]</scope>
    <source>
        <strain evidence="3 4">CBS 459.81</strain>
    </source>
</reference>
<dbReference type="InterPro" id="IPR029058">
    <property type="entry name" value="AB_hydrolase_fold"/>
</dbReference>
<evidence type="ECO:0000313" key="4">
    <source>
        <dbReference type="Proteomes" id="UP000250266"/>
    </source>
</evidence>
<organism evidence="3 4">
    <name type="scientific">Lepidopterella palustris CBS 459.81</name>
    <dbReference type="NCBI Taxonomy" id="1314670"/>
    <lineage>
        <taxon>Eukaryota</taxon>
        <taxon>Fungi</taxon>
        <taxon>Dikarya</taxon>
        <taxon>Ascomycota</taxon>
        <taxon>Pezizomycotina</taxon>
        <taxon>Dothideomycetes</taxon>
        <taxon>Pleosporomycetidae</taxon>
        <taxon>Mytilinidiales</taxon>
        <taxon>Argynnaceae</taxon>
        <taxon>Lepidopterella</taxon>
    </lineage>
</organism>
<dbReference type="Pfam" id="PF07859">
    <property type="entry name" value="Abhydrolase_3"/>
    <property type="match status" value="1"/>
</dbReference>
<dbReference type="SUPFAM" id="SSF53474">
    <property type="entry name" value="alpha/beta-Hydrolases"/>
    <property type="match status" value="1"/>
</dbReference>
<dbReference type="InterPro" id="IPR013094">
    <property type="entry name" value="AB_hydrolase_3"/>
</dbReference>
<protein>
    <submittedName>
        <fullName evidence="3">Alpha/beta-hydrolase</fullName>
    </submittedName>
</protein>
<dbReference type="Gene3D" id="3.40.50.1820">
    <property type="entry name" value="alpha/beta hydrolase"/>
    <property type="match status" value="1"/>
</dbReference>
<dbReference type="OrthoDB" id="408631at2759"/>
<dbReference type="GO" id="GO:0004806">
    <property type="term" value="F:triacylglycerol lipase activity"/>
    <property type="evidence" value="ECO:0007669"/>
    <property type="project" value="TreeGrafter"/>
</dbReference>
<dbReference type="AlphaFoldDB" id="A0A8E2E759"/>
<name>A0A8E2E759_9PEZI</name>
<sequence>MGSGLSVNKSQAATISLEAQTFLRKLRHVPFAHLIGSFLTSPTQIHQFRATFAEKQATVEKELIEKYNISVTAIDIDGVPILILEPPFIKPENESKVLLNIHGGAFCLGNSRDRTGLLMATEMGIHIYSIEYTLSPEVQYPTARDECLKVYRHLVKQFDARNILGMSSSSGGQLMCSMLLCAQKEGLPMLARQYLCTPALDLAGYGDSMVFNDARDVMPVSLLVGMVQQNYQGDSDSKDPLYSPLYSEYTKNFPPTIITVGTRDCMLSTGVRTYWKMRKGGVSVELLVSEGMWHGFNWEETVPEAVEVRAVVREFLSQP</sequence>
<dbReference type="EMBL" id="KV745046">
    <property type="protein sequence ID" value="OCK78661.1"/>
    <property type="molecule type" value="Genomic_DNA"/>
</dbReference>
<evidence type="ECO:0000313" key="3">
    <source>
        <dbReference type="EMBL" id="OCK78661.1"/>
    </source>
</evidence>
<evidence type="ECO:0000259" key="2">
    <source>
        <dbReference type="Pfam" id="PF07859"/>
    </source>
</evidence>
<dbReference type="PANTHER" id="PTHR48081:SF30">
    <property type="entry name" value="ACETYL-HYDROLASE LIPR-RELATED"/>
    <property type="match status" value="1"/>
</dbReference>
<accession>A0A8E2E759</accession>
<dbReference type="PANTHER" id="PTHR48081">
    <property type="entry name" value="AB HYDROLASE SUPERFAMILY PROTEIN C4A8.06C"/>
    <property type="match status" value="1"/>
</dbReference>
<evidence type="ECO:0000256" key="1">
    <source>
        <dbReference type="ARBA" id="ARBA00022801"/>
    </source>
</evidence>
<keyword evidence="1 3" id="KW-0378">Hydrolase</keyword>
<keyword evidence="4" id="KW-1185">Reference proteome</keyword>
<feature type="domain" description="Alpha/beta hydrolase fold-3" evidence="2">
    <location>
        <begin position="98"/>
        <end position="296"/>
    </location>
</feature>
<dbReference type="InterPro" id="IPR050300">
    <property type="entry name" value="GDXG_lipolytic_enzyme"/>
</dbReference>
<proteinExistence type="predicted"/>